<protein>
    <submittedName>
        <fullName evidence="2">Uncharacterized protein</fullName>
    </submittedName>
</protein>
<reference evidence="2" key="1">
    <citation type="submission" date="2015-04" db="UniProtKB">
        <authorList>
            <consortium name="EnsemblPlants"/>
        </authorList>
    </citation>
    <scope>IDENTIFICATION</scope>
</reference>
<proteinExistence type="predicted"/>
<feature type="compositionally biased region" description="Polar residues" evidence="1">
    <location>
        <begin position="48"/>
        <end position="69"/>
    </location>
</feature>
<name>A0A0E0K096_ORYPU</name>
<evidence type="ECO:0000313" key="2">
    <source>
        <dbReference type="EnsemblPlants" id="OPUNC02G16140.1"/>
    </source>
</evidence>
<feature type="region of interest" description="Disordered" evidence="1">
    <location>
        <begin position="1"/>
        <end position="69"/>
    </location>
</feature>
<reference evidence="2" key="2">
    <citation type="submission" date="2018-05" db="EMBL/GenBank/DDBJ databases">
        <title>OpunRS2 (Oryza punctata Reference Sequence Version 2).</title>
        <authorList>
            <person name="Zhang J."/>
            <person name="Kudrna D."/>
            <person name="Lee S."/>
            <person name="Talag J."/>
            <person name="Welchert J."/>
            <person name="Wing R.A."/>
        </authorList>
    </citation>
    <scope>NUCLEOTIDE SEQUENCE [LARGE SCALE GENOMIC DNA]</scope>
</reference>
<dbReference type="AlphaFoldDB" id="A0A0E0K096"/>
<dbReference type="Gramene" id="OPUNC02G16140.1">
    <property type="protein sequence ID" value="OPUNC02G16140.1"/>
    <property type="gene ID" value="OPUNC02G16140"/>
</dbReference>
<organism evidence="2">
    <name type="scientific">Oryza punctata</name>
    <name type="common">Red rice</name>
    <dbReference type="NCBI Taxonomy" id="4537"/>
    <lineage>
        <taxon>Eukaryota</taxon>
        <taxon>Viridiplantae</taxon>
        <taxon>Streptophyta</taxon>
        <taxon>Embryophyta</taxon>
        <taxon>Tracheophyta</taxon>
        <taxon>Spermatophyta</taxon>
        <taxon>Magnoliopsida</taxon>
        <taxon>Liliopsida</taxon>
        <taxon>Poales</taxon>
        <taxon>Poaceae</taxon>
        <taxon>BOP clade</taxon>
        <taxon>Oryzoideae</taxon>
        <taxon>Oryzeae</taxon>
        <taxon>Oryzinae</taxon>
        <taxon>Oryza</taxon>
    </lineage>
</organism>
<keyword evidence="3" id="KW-1185">Reference proteome</keyword>
<evidence type="ECO:0000256" key="1">
    <source>
        <dbReference type="SAM" id="MobiDB-lite"/>
    </source>
</evidence>
<dbReference type="EnsemblPlants" id="OPUNC02G16140.1">
    <property type="protein sequence ID" value="OPUNC02G16140.1"/>
    <property type="gene ID" value="OPUNC02G16140"/>
</dbReference>
<accession>A0A0E0K096</accession>
<dbReference type="Proteomes" id="UP000026962">
    <property type="component" value="Chromosome 2"/>
</dbReference>
<dbReference type="HOGENOM" id="CLU_2780257_0_0_1"/>
<evidence type="ECO:0000313" key="3">
    <source>
        <dbReference type="Proteomes" id="UP000026962"/>
    </source>
</evidence>
<sequence>MENEQEKKKRKKLQTKQNSSNQSEITWEKPEGKRKSIPGDLTRKESTDINNLQNQEGEGSNGKTLQLVQ</sequence>